<evidence type="ECO:0000256" key="1">
    <source>
        <dbReference type="SAM" id="MobiDB-lite"/>
    </source>
</evidence>
<dbReference type="Proteomes" id="UP001442494">
    <property type="component" value="Unassembled WGS sequence"/>
</dbReference>
<dbReference type="RefSeq" id="WP_190424883.1">
    <property type="nucleotide sequence ID" value="NZ_JAMPKK010000014.1"/>
</dbReference>
<comment type="caution">
    <text evidence="2">The sequence shown here is derived from an EMBL/GenBank/DDBJ whole genome shotgun (WGS) entry which is preliminary data.</text>
</comment>
<evidence type="ECO:0000313" key="2">
    <source>
        <dbReference type="EMBL" id="MEP0864563.1"/>
    </source>
</evidence>
<gene>
    <name evidence="2" type="ORF">NDI37_08790</name>
</gene>
<proteinExistence type="predicted"/>
<accession>A0ABV0JMB7</accession>
<keyword evidence="3" id="KW-1185">Reference proteome</keyword>
<dbReference type="EMBL" id="JAMPKK010000014">
    <property type="protein sequence ID" value="MEP0864563.1"/>
    <property type="molecule type" value="Genomic_DNA"/>
</dbReference>
<organism evidence="2 3">
    <name type="scientific">Funiculus sociatus GB2-A5</name>
    <dbReference type="NCBI Taxonomy" id="2933946"/>
    <lineage>
        <taxon>Bacteria</taxon>
        <taxon>Bacillati</taxon>
        <taxon>Cyanobacteriota</taxon>
        <taxon>Cyanophyceae</taxon>
        <taxon>Coleofasciculales</taxon>
        <taxon>Coleofasciculaceae</taxon>
        <taxon>Funiculus</taxon>
    </lineage>
</organism>
<name>A0ABV0JMB7_9CYAN</name>
<feature type="region of interest" description="Disordered" evidence="1">
    <location>
        <begin position="1"/>
        <end position="21"/>
    </location>
</feature>
<evidence type="ECO:0000313" key="3">
    <source>
        <dbReference type="Proteomes" id="UP001442494"/>
    </source>
</evidence>
<reference evidence="2 3" key="1">
    <citation type="submission" date="2022-04" db="EMBL/GenBank/DDBJ databases">
        <title>Positive selection, recombination, and allopatry shape intraspecific diversity of widespread and dominant cyanobacteria.</title>
        <authorList>
            <person name="Wei J."/>
            <person name="Shu W."/>
            <person name="Hu C."/>
        </authorList>
    </citation>
    <scope>NUCLEOTIDE SEQUENCE [LARGE SCALE GENOMIC DNA]</scope>
    <source>
        <strain evidence="2 3">GB2-A5</strain>
    </source>
</reference>
<protein>
    <submittedName>
        <fullName evidence="2">Uncharacterized protein</fullName>
    </submittedName>
</protein>
<sequence length="67" mass="7882">MSRSRDLPELPRTNNIQEAQDYRSKGIKSLKNLPYYLVFTSPEELHGDNHVTKDVEQAYFLERQTNV</sequence>